<dbReference type="FunFam" id="3.40.50.300:FF:001179">
    <property type="entry name" value="Rho family GTPase"/>
    <property type="match status" value="1"/>
</dbReference>
<comment type="caution">
    <text evidence="4">The sequence shown here is derived from an EMBL/GenBank/DDBJ whole genome shotgun (WGS) entry which is preliminary data.</text>
</comment>
<dbReference type="SMART" id="SM00176">
    <property type="entry name" value="RAN"/>
    <property type="match status" value="1"/>
</dbReference>
<dbReference type="PROSITE" id="PS51421">
    <property type="entry name" value="RAS"/>
    <property type="match status" value="1"/>
</dbReference>
<dbReference type="SMART" id="SM00175">
    <property type="entry name" value="RAB"/>
    <property type="match status" value="1"/>
</dbReference>
<organism evidence="4 5">
    <name type="scientific">Dictyostelium firmibasis</name>
    <dbReference type="NCBI Taxonomy" id="79012"/>
    <lineage>
        <taxon>Eukaryota</taxon>
        <taxon>Amoebozoa</taxon>
        <taxon>Evosea</taxon>
        <taxon>Eumycetozoa</taxon>
        <taxon>Dictyostelia</taxon>
        <taxon>Dictyosteliales</taxon>
        <taxon>Dictyosteliaceae</taxon>
        <taxon>Dictyostelium</taxon>
    </lineage>
</organism>
<gene>
    <name evidence="4" type="ORF">RB653_003774</name>
</gene>
<evidence type="ECO:0000256" key="2">
    <source>
        <dbReference type="ARBA" id="ARBA00022741"/>
    </source>
</evidence>
<keyword evidence="2" id="KW-0547">Nucleotide-binding</keyword>
<evidence type="ECO:0000256" key="1">
    <source>
        <dbReference type="ARBA" id="ARBA00010142"/>
    </source>
</evidence>
<dbReference type="PROSITE" id="PS51420">
    <property type="entry name" value="RHO"/>
    <property type="match status" value="1"/>
</dbReference>
<protein>
    <recommendedName>
        <fullName evidence="6">Rho GTPase</fullName>
    </recommendedName>
</protein>
<proteinExistence type="inferred from homology"/>
<reference evidence="4 5" key="1">
    <citation type="submission" date="2023-11" db="EMBL/GenBank/DDBJ databases">
        <title>Dfirmibasis_genome.</title>
        <authorList>
            <person name="Edelbroek B."/>
            <person name="Kjellin J."/>
            <person name="Jerlstrom-Hultqvist J."/>
            <person name="Soderbom F."/>
        </authorList>
    </citation>
    <scope>NUCLEOTIDE SEQUENCE [LARGE SCALE GENOMIC DNA]</scope>
    <source>
        <strain evidence="4 5">TNS-C-14</strain>
    </source>
</reference>
<name>A0AAN7U6B3_9MYCE</name>
<dbReference type="Proteomes" id="UP001344447">
    <property type="component" value="Unassembled WGS sequence"/>
</dbReference>
<dbReference type="PANTHER" id="PTHR24072">
    <property type="entry name" value="RHO FAMILY GTPASE"/>
    <property type="match status" value="1"/>
</dbReference>
<dbReference type="CDD" id="cd00157">
    <property type="entry name" value="Rho"/>
    <property type="match status" value="1"/>
</dbReference>
<evidence type="ECO:0000313" key="5">
    <source>
        <dbReference type="Proteomes" id="UP001344447"/>
    </source>
</evidence>
<dbReference type="PROSITE" id="PS51419">
    <property type="entry name" value="RAB"/>
    <property type="match status" value="1"/>
</dbReference>
<dbReference type="InterPro" id="IPR003578">
    <property type="entry name" value="Small_GTPase_Rho"/>
</dbReference>
<dbReference type="GO" id="GO:0003924">
    <property type="term" value="F:GTPase activity"/>
    <property type="evidence" value="ECO:0007669"/>
    <property type="project" value="InterPro"/>
</dbReference>
<keyword evidence="5" id="KW-1185">Reference proteome</keyword>
<keyword evidence="3" id="KW-0342">GTP-binding</keyword>
<dbReference type="InterPro" id="IPR001806">
    <property type="entry name" value="Small_GTPase"/>
</dbReference>
<dbReference type="Pfam" id="PF00071">
    <property type="entry name" value="Ras"/>
    <property type="match status" value="1"/>
</dbReference>
<dbReference type="SUPFAM" id="SSF52540">
    <property type="entry name" value="P-loop containing nucleoside triphosphate hydrolases"/>
    <property type="match status" value="1"/>
</dbReference>
<dbReference type="InterPro" id="IPR027417">
    <property type="entry name" value="P-loop_NTPase"/>
</dbReference>
<dbReference type="SMART" id="SM00173">
    <property type="entry name" value="RAS"/>
    <property type="match status" value="1"/>
</dbReference>
<evidence type="ECO:0000313" key="4">
    <source>
        <dbReference type="EMBL" id="KAK5582191.1"/>
    </source>
</evidence>
<sequence>MQYIKMVICGDGAVGKTSLLISFAAGEFPRDYQPTVFDNFSTLYMFQNKAYNLGLFDTAGQEDFDRLRPLGYSDTDLFIICYSVINPPSYANVYDKWYSEIKLYTGSDIPLILVGTQNDLRQDKTTRDNLALKHQAPISYEEGMMMRKKIGAKAFTECSVVSGKNVKQVFEEAIKVYQDKQLEISKSKEKNNCIIL</sequence>
<dbReference type="InterPro" id="IPR005225">
    <property type="entry name" value="Small_GTP-bd"/>
</dbReference>
<dbReference type="SMART" id="SM00174">
    <property type="entry name" value="RHO"/>
    <property type="match status" value="1"/>
</dbReference>
<dbReference type="PRINTS" id="PR00449">
    <property type="entry name" value="RASTRNSFRMNG"/>
</dbReference>
<comment type="similarity">
    <text evidence="1">Belongs to the small GTPase superfamily. Rho family.</text>
</comment>
<dbReference type="GO" id="GO:0005525">
    <property type="term" value="F:GTP binding"/>
    <property type="evidence" value="ECO:0007669"/>
    <property type="project" value="UniProtKB-KW"/>
</dbReference>
<evidence type="ECO:0008006" key="6">
    <source>
        <dbReference type="Google" id="ProtNLM"/>
    </source>
</evidence>
<evidence type="ECO:0000256" key="3">
    <source>
        <dbReference type="ARBA" id="ARBA00023134"/>
    </source>
</evidence>
<dbReference type="GO" id="GO:0007264">
    <property type="term" value="P:small GTPase-mediated signal transduction"/>
    <property type="evidence" value="ECO:0007669"/>
    <property type="project" value="InterPro"/>
</dbReference>
<dbReference type="Gene3D" id="3.40.50.300">
    <property type="entry name" value="P-loop containing nucleotide triphosphate hydrolases"/>
    <property type="match status" value="1"/>
</dbReference>
<accession>A0AAN7U6B3</accession>
<dbReference type="NCBIfam" id="TIGR00231">
    <property type="entry name" value="small_GTP"/>
    <property type="match status" value="1"/>
</dbReference>
<dbReference type="EMBL" id="JAVFKY010000001">
    <property type="protein sequence ID" value="KAK5582191.1"/>
    <property type="molecule type" value="Genomic_DNA"/>
</dbReference>
<dbReference type="AlphaFoldDB" id="A0AAN7U6B3"/>